<dbReference type="PANTHER" id="PTHR46825">
    <property type="entry name" value="D-ALANYL-D-ALANINE-CARBOXYPEPTIDASE/ENDOPEPTIDASE AMPH"/>
    <property type="match status" value="1"/>
</dbReference>
<dbReference type="Gene3D" id="3.40.710.10">
    <property type="entry name" value="DD-peptidase/beta-lactamase superfamily"/>
    <property type="match status" value="1"/>
</dbReference>
<gene>
    <name evidence="3" type="ORF">MGWOODY_Smn3530</name>
</gene>
<dbReference type="EMBL" id="CZQE01000371">
    <property type="protein sequence ID" value="CUS46502.1"/>
    <property type="molecule type" value="Genomic_DNA"/>
</dbReference>
<evidence type="ECO:0000313" key="3">
    <source>
        <dbReference type="EMBL" id="CUS46502.1"/>
    </source>
</evidence>
<sequence>MISIARMKHVVLSATALVLIAPAIPALAQTAAPAPAAPAAPAASAAPATPAALEGLDAYIETARQTWQVPGLSIAIVKDDKIVYSRGFGVREEGKPGKVDADTVFAIGSTTKAFTAAALGMLVDEKKIAWDGAVHDYMPSFEMDDPYVTRHATVRDLLSHRTGVVTNGNLWYGSGFDRKEIIRRMRFQTESLGFRNQFQYQNEMFIVAGEVVSSVAGTSYDRFIASRIFEPLGMRRSYTSITELKGLANVATPHVLVEGKMVPIGYRMIDNVGGAGVINSTARDMAQWVRLQLGGGTFEGRQLIAPATLAEMHTGQIVPRGGASATFKFSEYGLAWGIQEYRGQKVVQHTGAIDGMQSIVAMIPERKLGVVVLTNGLRTMLPTAVEMRVLDAFLGGPVTDHSAVLKKANDDAARVAREKTPPPPATVSPTTLPLDRYVGTYASAMLGDIVITVADGKLVLARPVESAVLDHVDKDKFKALWNSPGQATIFGQTPVGFTFGSAGQITALELGGDRFARK</sequence>
<keyword evidence="3" id="KW-0378">Hydrolase</keyword>
<organism evidence="3">
    <name type="scientific">hydrothermal vent metagenome</name>
    <dbReference type="NCBI Taxonomy" id="652676"/>
    <lineage>
        <taxon>unclassified sequences</taxon>
        <taxon>metagenomes</taxon>
        <taxon>ecological metagenomes</taxon>
    </lineage>
</organism>
<feature type="domain" description="Beta-lactamase-related" evidence="1">
    <location>
        <begin position="57"/>
        <end position="379"/>
    </location>
</feature>
<dbReference type="InterPro" id="IPR050491">
    <property type="entry name" value="AmpC-like"/>
</dbReference>
<accession>A0A170PQ32</accession>
<reference evidence="3" key="1">
    <citation type="submission" date="2015-10" db="EMBL/GenBank/DDBJ databases">
        <authorList>
            <person name="Gilbert D.G."/>
        </authorList>
    </citation>
    <scope>NUCLEOTIDE SEQUENCE</scope>
</reference>
<dbReference type="InterPro" id="IPR001466">
    <property type="entry name" value="Beta-lactam-related"/>
</dbReference>
<proteinExistence type="predicted"/>
<dbReference type="EC" id="3.5.2.6" evidence="3"/>
<dbReference type="PANTHER" id="PTHR46825:SF15">
    <property type="entry name" value="BETA-LACTAMASE-RELATED DOMAIN-CONTAINING PROTEIN"/>
    <property type="match status" value="1"/>
</dbReference>
<evidence type="ECO:0000259" key="2">
    <source>
        <dbReference type="Pfam" id="PF11954"/>
    </source>
</evidence>
<name>A0A170PQ32_9ZZZZ</name>
<dbReference type="Gene3D" id="2.40.128.600">
    <property type="match status" value="1"/>
</dbReference>
<evidence type="ECO:0000259" key="1">
    <source>
        <dbReference type="Pfam" id="PF00144"/>
    </source>
</evidence>
<dbReference type="GO" id="GO:0008800">
    <property type="term" value="F:beta-lactamase activity"/>
    <property type="evidence" value="ECO:0007669"/>
    <property type="project" value="UniProtKB-EC"/>
</dbReference>
<dbReference type="Pfam" id="PF11954">
    <property type="entry name" value="DUF3471"/>
    <property type="match status" value="1"/>
</dbReference>
<dbReference type="InterPro" id="IPR021860">
    <property type="entry name" value="Peptidase_S12_Pab87-rel_C"/>
</dbReference>
<dbReference type="Pfam" id="PF00144">
    <property type="entry name" value="Beta-lactamase"/>
    <property type="match status" value="1"/>
</dbReference>
<dbReference type="AlphaFoldDB" id="A0A170PQ32"/>
<protein>
    <submittedName>
        <fullName evidence="3">Beta-lactamase</fullName>
        <ecNumber evidence="3">3.5.2.6</ecNumber>
    </submittedName>
</protein>
<dbReference type="SUPFAM" id="SSF56601">
    <property type="entry name" value="beta-lactamase/transpeptidase-like"/>
    <property type="match status" value="1"/>
</dbReference>
<feature type="domain" description="Peptidase S12 Pab87-related C-terminal" evidence="2">
    <location>
        <begin position="426"/>
        <end position="510"/>
    </location>
</feature>
<dbReference type="InterPro" id="IPR012338">
    <property type="entry name" value="Beta-lactam/transpept-like"/>
</dbReference>